<dbReference type="PATRIC" id="fig|1423760.3.peg.1337"/>
<dbReference type="GO" id="GO:0046872">
    <property type="term" value="F:metal ion binding"/>
    <property type="evidence" value="ECO:0007669"/>
    <property type="project" value="UniProtKB-KW"/>
</dbReference>
<feature type="domain" description="Alcohol dehydrogenase iron-type/glycerol dehydrogenase GldA" evidence="12">
    <location>
        <begin position="9"/>
        <end position="155"/>
    </location>
</feature>
<comment type="catalytic activity">
    <reaction evidence="8">
        <text>glycerol + NAD(+) = dihydroxyacetone + NADH + H(+)</text>
        <dbReference type="Rhea" id="RHEA:13769"/>
        <dbReference type="ChEBI" id="CHEBI:15378"/>
        <dbReference type="ChEBI" id="CHEBI:16016"/>
        <dbReference type="ChEBI" id="CHEBI:17754"/>
        <dbReference type="ChEBI" id="CHEBI:57540"/>
        <dbReference type="ChEBI" id="CHEBI:57945"/>
        <dbReference type="EC" id="1.1.1.6"/>
    </reaction>
</comment>
<feature type="binding site" evidence="11">
    <location>
        <begin position="95"/>
        <end position="99"/>
    </location>
    <ligand>
        <name>NAD(+)</name>
        <dbReference type="ChEBI" id="CHEBI:57540"/>
    </ligand>
</feature>
<evidence type="ECO:0000313" key="14">
    <source>
        <dbReference type="Proteomes" id="UP000050816"/>
    </source>
</evidence>
<dbReference type="Pfam" id="PF00465">
    <property type="entry name" value="Fe-ADH"/>
    <property type="match status" value="1"/>
</dbReference>
<organism evidence="13 14">
    <name type="scientific">Limosilactobacillus ingluviei DSM 15946</name>
    <dbReference type="NCBI Taxonomy" id="1423760"/>
    <lineage>
        <taxon>Bacteria</taxon>
        <taxon>Bacillati</taxon>
        <taxon>Bacillota</taxon>
        <taxon>Bacilli</taxon>
        <taxon>Lactobacillales</taxon>
        <taxon>Lactobacillaceae</taxon>
        <taxon>Limosilactobacillus</taxon>
    </lineage>
</organism>
<feature type="binding site" evidence="9">
    <location>
        <position position="273"/>
    </location>
    <ligand>
        <name>glycerol</name>
        <dbReference type="ChEBI" id="CHEBI:17754"/>
    </ligand>
</feature>
<dbReference type="InterPro" id="IPR018211">
    <property type="entry name" value="ADH_Fe_CS"/>
</dbReference>
<evidence type="ECO:0000256" key="3">
    <source>
        <dbReference type="ARBA" id="ARBA00023002"/>
    </source>
</evidence>
<dbReference type="CDD" id="cd08170">
    <property type="entry name" value="GlyDH"/>
    <property type="match status" value="1"/>
</dbReference>
<evidence type="ECO:0000256" key="2">
    <source>
        <dbReference type="ARBA" id="ARBA00022723"/>
    </source>
</evidence>
<comment type="similarity">
    <text evidence="1">Belongs to the iron-containing alcohol dehydrogenase family.</text>
</comment>
<keyword evidence="9" id="KW-0862">Zinc</keyword>
<evidence type="ECO:0000256" key="9">
    <source>
        <dbReference type="PIRSR" id="PIRSR000112-1"/>
    </source>
</evidence>
<dbReference type="AlphaFoldDB" id="A0A0R1UB97"/>
<comment type="pathway">
    <text evidence="5">Polyol metabolism; glycerol fermentation; glycerone phosphate from glycerol (oxidative route): step 1/2.</text>
</comment>
<gene>
    <name evidence="13" type="ORF">FC43_GL001267</name>
</gene>
<keyword evidence="4 11" id="KW-0520">NAD</keyword>
<dbReference type="InterPro" id="IPR016205">
    <property type="entry name" value="Glycerol_DH"/>
</dbReference>
<dbReference type="Gene3D" id="1.20.1090.10">
    <property type="entry name" value="Dehydroquinate synthase-like - alpha domain"/>
    <property type="match status" value="1"/>
</dbReference>
<evidence type="ECO:0000256" key="6">
    <source>
        <dbReference type="ARBA" id="ARBA00039147"/>
    </source>
</evidence>
<evidence type="ECO:0000256" key="4">
    <source>
        <dbReference type="ARBA" id="ARBA00023027"/>
    </source>
</evidence>
<comment type="caution">
    <text evidence="13">The sequence shown here is derived from an EMBL/GenBank/DDBJ whole genome shotgun (WGS) entry which is preliminary data.</text>
</comment>
<feature type="binding site" evidence="11">
    <location>
        <position position="132"/>
    </location>
    <ligand>
        <name>NAD(+)</name>
        <dbReference type="ChEBI" id="CHEBI:57540"/>
    </ligand>
</feature>
<evidence type="ECO:0000256" key="8">
    <source>
        <dbReference type="ARBA" id="ARBA00049006"/>
    </source>
</evidence>
<dbReference type="PIRSF" id="PIRSF000112">
    <property type="entry name" value="Glycerol_dehydrogenase"/>
    <property type="match status" value="1"/>
</dbReference>
<keyword evidence="3" id="KW-0560">Oxidoreductase</keyword>
<dbReference type="EC" id="1.1.1.6" evidence="6"/>
<proteinExistence type="inferred from homology"/>
<comment type="cofactor">
    <cofactor evidence="9">
        <name>Zn(2+)</name>
        <dbReference type="ChEBI" id="CHEBI:29105"/>
    </cofactor>
    <text evidence="9">Binds 1 zinc ion per subunit.</text>
</comment>
<evidence type="ECO:0000259" key="12">
    <source>
        <dbReference type="Pfam" id="PF00465"/>
    </source>
</evidence>
<evidence type="ECO:0000256" key="5">
    <source>
        <dbReference type="ARBA" id="ARBA00037918"/>
    </source>
</evidence>
<evidence type="ECO:0000313" key="13">
    <source>
        <dbReference type="EMBL" id="KRL90663.1"/>
    </source>
</evidence>
<dbReference type="PANTHER" id="PTHR43616">
    <property type="entry name" value="GLYCEROL DEHYDROGENASE"/>
    <property type="match status" value="1"/>
</dbReference>
<feature type="binding site" evidence="9">
    <location>
        <position position="255"/>
    </location>
    <ligand>
        <name>glycerol</name>
        <dbReference type="ChEBI" id="CHEBI:17754"/>
    </ligand>
</feature>
<dbReference type="NCBIfam" id="NF006941">
    <property type="entry name" value="PRK09423.1"/>
    <property type="match status" value="1"/>
</dbReference>
<feature type="binding site" evidence="11">
    <location>
        <position position="126"/>
    </location>
    <ligand>
        <name>NAD(+)</name>
        <dbReference type="ChEBI" id="CHEBI:57540"/>
    </ligand>
</feature>
<dbReference type="PANTHER" id="PTHR43616:SF5">
    <property type="entry name" value="GLYCEROL DEHYDROGENASE 1"/>
    <property type="match status" value="1"/>
</dbReference>
<dbReference type="EMBL" id="AZFK01000028">
    <property type="protein sequence ID" value="KRL90663.1"/>
    <property type="molecule type" value="Genomic_DNA"/>
</dbReference>
<evidence type="ECO:0000256" key="10">
    <source>
        <dbReference type="PIRSR" id="PIRSR000112-2"/>
    </source>
</evidence>
<dbReference type="Gene3D" id="3.40.50.1970">
    <property type="match status" value="1"/>
</dbReference>
<dbReference type="GeneID" id="82934379"/>
<evidence type="ECO:0000256" key="1">
    <source>
        <dbReference type="ARBA" id="ARBA00007358"/>
    </source>
</evidence>
<dbReference type="GO" id="GO:0005829">
    <property type="term" value="C:cytosol"/>
    <property type="evidence" value="ECO:0007669"/>
    <property type="project" value="TreeGrafter"/>
</dbReference>
<reference evidence="13 14" key="1">
    <citation type="journal article" date="2015" name="Genome Announc.">
        <title>Expanding the biotechnology potential of lactobacilli through comparative genomics of 213 strains and associated genera.</title>
        <authorList>
            <person name="Sun Z."/>
            <person name="Harris H.M."/>
            <person name="McCann A."/>
            <person name="Guo C."/>
            <person name="Argimon S."/>
            <person name="Zhang W."/>
            <person name="Yang X."/>
            <person name="Jeffery I.B."/>
            <person name="Cooney J.C."/>
            <person name="Kagawa T.F."/>
            <person name="Liu W."/>
            <person name="Song Y."/>
            <person name="Salvetti E."/>
            <person name="Wrobel A."/>
            <person name="Rasinkangas P."/>
            <person name="Parkhill J."/>
            <person name="Rea M.C."/>
            <person name="O'Sullivan O."/>
            <person name="Ritari J."/>
            <person name="Douillard F.P."/>
            <person name="Paul Ross R."/>
            <person name="Yang R."/>
            <person name="Briner A.E."/>
            <person name="Felis G.E."/>
            <person name="de Vos W.M."/>
            <person name="Barrangou R."/>
            <person name="Klaenhammer T.R."/>
            <person name="Caufield P.W."/>
            <person name="Cui Y."/>
            <person name="Zhang H."/>
            <person name="O'Toole P.W."/>
        </authorList>
    </citation>
    <scope>NUCLEOTIDE SEQUENCE [LARGE SCALE GENOMIC DNA]</scope>
    <source>
        <strain evidence="13 14">DSM 15946</strain>
    </source>
</reference>
<dbReference type="InterPro" id="IPR001670">
    <property type="entry name" value="ADH_Fe/GldA"/>
</dbReference>
<feature type="binding site" evidence="11">
    <location>
        <position position="128"/>
    </location>
    <ligand>
        <name>NAD(+)</name>
        <dbReference type="ChEBI" id="CHEBI:57540"/>
    </ligand>
</feature>
<name>A0A0R1UB97_9LACO</name>
<keyword evidence="2 9" id="KW-0479">Metal-binding</keyword>
<dbReference type="RefSeq" id="WP_019206652.1">
    <property type="nucleotide sequence ID" value="NZ_AZFK01000028.1"/>
</dbReference>
<evidence type="ECO:0000256" key="11">
    <source>
        <dbReference type="PIRSR" id="PIRSR000112-3"/>
    </source>
</evidence>
<feature type="binding site" evidence="9">
    <location>
        <position position="172"/>
    </location>
    <ligand>
        <name>glycerol</name>
        <dbReference type="ChEBI" id="CHEBI:17754"/>
    </ligand>
</feature>
<accession>A0A0R1UB97</accession>
<dbReference type="Proteomes" id="UP000050816">
    <property type="component" value="Unassembled WGS sequence"/>
</dbReference>
<protein>
    <recommendedName>
        <fullName evidence="7">Glycerol dehydrogenase</fullName>
        <ecNumber evidence="6">1.1.1.6</ecNumber>
    </recommendedName>
</protein>
<feature type="binding site" evidence="11">
    <location>
        <begin position="117"/>
        <end position="120"/>
    </location>
    <ligand>
        <name>NAD(+)</name>
        <dbReference type="ChEBI" id="CHEBI:57540"/>
    </ligand>
</feature>
<feature type="binding site" evidence="10">
    <location>
        <position position="122"/>
    </location>
    <ligand>
        <name>glycerol</name>
        <dbReference type="ChEBI" id="CHEBI:17754"/>
    </ligand>
</feature>
<evidence type="ECO:0000256" key="7">
    <source>
        <dbReference type="ARBA" id="ARBA00040132"/>
    </source>
</evidence>
<sequence length="367" mass="39024">MATTVFASPATYVQGSDVLFQSAPYLHQLGDRLLVMGGQTVFDLLGAQFFTYLKGQGFTLQEVEFQGEASEAEINRITAIGQKFKANVIVGLGGGKTLDSAKAIADNLGCKVAILPTLASTDAPCSRLSVIYHEDGSFANYRFYSHNPDLVLVDTKVIAQAPARYFASGIADALATNMEAQAVHQAAGKTMLDAQQTQVGLAIAERCEATLFAYGEMALSAVANQTISQAVEKIVEANTLMSGVGFESGGLSAAHAIHNGLSALTGRIHEMTHGEKVAFGTLTQLMLEGADQTRFEKYLKLMLALGLPTTFKAVGIDDPSEANLLKVGELACATGDTMDRMPFKVTPADVADAMRATDAYSRAYQEK</sequence>
<dbReference type="GO" id="GO:0008888">
    <property type="term" value="F:glycerol dehydrogenase (NAD+) activity"/>
    <property type="evidence" value="ECO:0007669"/>
    <property type="project" value="UniProtKB-EC"/>
</dbReference>
<dbReference type="SUPFAM" id="SSF56796">
    <property type="entry name" value="Dehydroquinate synthase-like"/>
    <property type="match status" value="1"/>
</dbReference>
<dbReference type="PROSITE" id="PS00913">
    <property type="entry name" value="ADH_IRON_1"/>
    <property type="match status" value="1"/>
</dbReference>